<dbReference type="Gene3D" id="1.10.287.500">
    <property type="entry name" value="Helix hairpin bin"/>
    <property type="match status" value="1"/>
</dbReference>
<proteinExistence type="predicted"/>
<dbReference type="EMBL" id="FXUB01000004">
    <property type="protein sequence ID" value="SMP15050.1"/>
    <property type="molecule type" value="Genomic_DNA"/>
</dbReference>
<organism evidence="2 3">
    <name type="scientific">Desulfurobacterium pacificum</name>
    <dbReference type="NCBI Taxonomy" id="240166"/>
    <lineage>
        <taxon>Bacteria</taxon>
        <taxon>Pseudomonadati</taxon>
        <taxon>Aquificota</taxon>
        <taxon>Aquificia</taxon>
        <taxon>Desulfurobacteriales</taxon>
        <taxon>Desulfurobacteriaceae</taxon>
        <taxon>Desulfurobacterium</taxon>
    </lineage>
</organism>
<dbReference type="SUPFAM" id="SSF75708">
    <property type="entry name" value="Chemotaxis phosphatase CheZ"/>
    <property type="match status" value="1"/>
</dbReference>
<keyword evidence="3" id="KW-1185">Reference proteome</keyword>
<reference evidence="2 3" key="1">
    <citation type="submission" date="2017-05" db="EMBL/GenBank/DDBJ databases">
        <authorList>
            <person name="Varghese N."/>
            <person name="Submissions S."/>
        </authorList>
    </citation>
    <scope>NUCLEOTIDE SEQUENCE [LARGE SCALE GENOMIC DNA]</scope>
    <source>
        <strain evidence="2 3">DSM 15522</strain>
    </source>
</reference>
<name>A0ABY1NQ28_9BACT</name>
<evidence type="ECO:0000313" key="2">
    <source>
        <dbReference type="EMBL" id="SMP15050.1"/>
    </source>
</evidence>
<dbReference type="RefSeq" id="WP_283400813.1">
    <property type="nucleotide sequence ID" value="NZ_FXUB01000004.1"/>
</dbReference>
<protein>
    <submittedName>
        <fullName evidence="2">Chemotaxis protein CheZ</fullName>
    </submittedName>
</protein>
<evidence type="ECO:0000313" key="3">
    <source>
        <dbReference type="Proteomes" id="UP001157911"/>
    </source>
</evidence>
<accession>A0ABY1NQ28</accession>
<evidence type="ECO:0000256" key="1">
    <source>
        <dbReference type="SAM" id="Coils"/>
    </source>
</evidence>
<gene>
    <name evidence="2" type="ORF">SAMN06265339_1359</name>
</gene>
<feature type="coiled-coil region" evidence="1">
    <location>
        <begin position="133"/>
        <end position="169"/>
    </location>
</feature>
<keyword evidence="1" id="KW-0175">Coiled coil</keyword>
<comment type="caution">
    <text evidence="2">The sequence shown here is derived from an EMBL/GenBank/DDBJ whole genome shotgun (WGS) entry which is preliminary data.</text>
</comment>
<sequence>METNLIKEIKELLGLVESFKQELSKIPAKEGFKAVNQHIDTAISESEEAAKKIIDLIGNSLDSVQEVISEVEKLNGIEKEKVLKALNNILNNLTMALTLLEFQDILAQRLLKVKQFLSDIEKSIVKIALLAGIEETAQESEKQELKKKLEELEWKKEVSQDEVDEIMKQFGM</sequence>
<dbReference type="Proteomes" id="UP001157911">
    <property type="component" value="Unassembled WGS sequence"/>
</dbReference>